<organism evidence="7 8">
    <name type="scientific">Parazoarcus communis</name>
    <dbReference type="NCBI Taxonomy" id="41977"/>
    <lineage>
        <taxon>Bacteria</taxon>
        <taxon>Pseudomonadati</taxon>
        <taxon>Pseudomonadota</taxon>
        <taxon>Betaproteobacteria</taxon>
        <taxon>Rhodocyclales</taxon>
        <taxon>Zoogloeaceae</taxon>
        <taxon>Parazoarcus</taxon>
    </lineage>
</organism>
<keyword evidence="4 5" id="KW-0949">S-adenosyl-L-methionine</keyword>
<evidence type="ECO:0000256" key="1">
    <source>
        <dbReference type="ARBA" id="ARBA00022490"/>
    </source>
</evidence>
<dbReference type="GO" id="GO:0032259">
    <property type="term" value="P:methylation"/>
    <property type="evidence" value="ECO:0007669"/>
    <property type="project" value="UniProtKB-KW"/>
</dbReference>
<accession>A0A2U8GYQ7</accession>
<dbReference type="InterPro" id="IPR029063">
    <property type="entry name" value="SAM-dependent_MTases_sf"/>
</dbReference>
<dbReference type="AlphaFoldDB" id="A0A2U8GYQ7"/>
<proteinExistence type="inferred from homology"/>
<keyword evidence="2 5" id="KW-0489">Methyltransferase</keyword>
<evidence type="ECO:0000259" key="6">
    <source>
        <dbReference type="Pfam" id="PF13649"/>
    </source>
</evidence>
<dbReference type="PANTHER" id="PTHR43861">
    <property type="entry name" value="TRANS-ACONITATE 2-METHYLTRANSFERASE-RELATED"/>
    <property type="match status" value="1"/>
</dbReference>
<dbReference type="PANTHER" id="PTHR43861:SF1">
    <property type="entry name" value="TRANS-ACONITATE 2-METHYLTRANSFERASE"/>
    <property type="match status" value="1"/>
</dbReference>
<dbReference type="EMBL" id="CP022188">
    <property type="protein sequence ID" value="AWI78847.1"/>
    <property type="molecule type" value="Genomic_DNA"/>
</dbReference>
<dbReference type="InterPro" id="IPR041698">
    <property type="entry name" value="Methyltransf_25"/>
</dbReference>
<comment type="catalytic activity">
    <reaction evidence="5">
        <text>trans-aconitate + S-adenosyl-L-methionine = (E)-3-(methoxycarbonyl)pent-2-enedioate + S-adenosyl-L-homocysteine</text>
        <dbReference type="Rhea" id="RHEA:14969"/>
        <dbReference type="ChEBI" id="CHEBI:15708"/>
        <dbReference type="ChEBI" id="CHEBI:57470"/>
        <dbReference type="ChEBI" id="CHEBI:57856"/>
        <dbReference type="ChEBI" id="CHEBI:59789"/>
        <dbReference type="EC" id="2.1.1.144"/>
    </reaction>
</comment>
<dbReference type="InterPro" id="IPR023506">
    <property type="entry name" value="Trans-aconitate_MeTrfase"/>
</dbReference>
<name>A0A2U8GYQ7_9RHOO</name>
<reference evidence="7 8" key="1">
    <citation type="submission" date="2017-06" db="EMBL/GenBank/DDBJ databases">
        <title>Azoarcus sp. TSNA42 complete genome sequence.</title>
        <authorList>
            <person name="Woo J.-H."/>
            <person name="Kim H.-S."/>
        </authorList>
    </citation>
    <scope>NUCLEOTIDE SEQUENCE [LARGE SCALE GENOMIC DNA]</scope>
    <source>
        <strain evidence="7 8">TSNA42</strain>
    </source>
</reference>
<comment type="similarity">
    <text evidence="5">Belongs to the methyltransferase superfamily. Tam family.</text>
</comment>
<evidence type="ECO:0000256" key="3">
    <source>
        <dbReference type="ARBA" id="ARBA00022679"/>
    </source>
</evidence>
<comment type="function">
    <text evidence="5">Catalyzes the S-adenosylmethionine monomethyl esterification of trans-aconitate.</text>
</comment>
<keyword evidence="1 5" id="KW-0963">Cytoplasm</keyword>
<dbReference type="Proteomes" id="UP000244902">
    <property type="component" value="Chromosome"/>
</dbReference>
<dbReference type="Gene3D" id="3.40.50.150">
    <property type="entry name" value="Vaccinia Virus protein VP39"/>
    <property type="match status" value="1"/>
</dbReference>
<dbReference type="Pfam" id="PF13649">
    <property type="entry name" value="Methyltransf_25"/>
    <property type="match status" value="1"/>
</dbReference>
<evidence type="ECO:0000313" key="7">
    <source>
        <dbReference type="EMBL" id="AWI78847.1"/>
    </source>
</evidence>
<dbReference type="InterPro" id="IPR023149">
    <property type="entry name" value="Trans_acon_MeTrfase_C"/>
</dbReference>
<sequence>MNWSPDRYLGFHDLRLRPALDLMGRISMTPPRTIVDLGCGPGNVSALLLQRWPDADLTGVDQSTEMLERARAEIPRAQWVEADISCWYPDVPVDLLFSNAALHWVGDHPALFARLAAMLGAEGVLAVQMPANFSAPSHRLIRELAASSEWAGVFEGVRMGEVLEPDAYQSLLSAHFGEVDLWETSYYQRLSGEHAVFEWLAGSTLVPYFDRLSEAQTRAFVSRLKPMLASAYPVRPDGSVLFPFKRLFMLARGPVHRVPRETC</sequence>
<evidence type="ECO:0000256" key="5">
    <source>
        <dbReference type="HAMAP-Rule" id="MF_00560"/>
    </source>
</evidence>
<comment type="subcellular location">
    <subcellularLocation>
        <location evidence="5">Cytoplasm</location>
    </subcellularLocation>
</comment>
<evidence type="ECO:0000256" key="2">
    <source>
        <dbReference type="ARBA" id="ARBA00022603"/>
    </source>
</evidence>
<feature type="domain" description="Methyltransferase" evidence="6">
    <location>
        <begin position="34"/>
        <end position="123"/>
    </location>
</feature>
<protein>
    <recommendedName>
        <fullName evidence="5">Trans-aconitate 2-methyltransferase</fullName>
        <ecNumber evidence="5">2.1.1.144</ecNumber>
    </recommendedName>
</protein>
<evidence type="ECO:0000256" key="4">
    <source>
        <dbReference type="ARBA" id="ARBA00022691"/>
    </source>
</evidence>
<evidence type="ECO:0000313" key="8">
    <source>
        <dbReference type="Proteomes" id="UP000244902"/>
    </source>
</evidence>
<dbReference type="CDD" id="cd02440">
    <property type="entry name" value="AdoMet_MTases"/>
    <property type="match status" value="1"/>
</dbReference>
<dbReference type="GO" id="GO:0005737">
    <property type="term" value="C:cytoplasm"/>
    <property type="evidence" value="ECO:0007669"/>
    <property type="project" value="UniProtKB-SubCell"/>
</dbReference>
<dbReference type="SUPFAM" id="SSF53335">
    <property type="entry name" value="S-adenosyl-L-methionine-dependent methyltransferases"/>
    <property type="match status" value="1"/>
</dbReference>
<dbReference type="GO" id="GO:0030798">
    <property type="term" value="F:trans-aconitate 2-methyltransferase activity"/>
    <property type="evidence" value="ECO:0007669"/>
    <property type="project" value="UniProtKB-UniRule"/>
</dbReference>
<dbReference type="Gene3D" id="1.10.150.290">
    <property type="entry name" value="S-adenosyl-L-methionine-dependent methyltransferases"/>
    <property type="match status" value="1"/>
</dbReference>
<dbReference type="HAMAP" id="MF_00560">
    <property type="entry name" value="Tran_acon_Me_trans"/>
    <property type="match status" value="1"/>
</dbReference>
<dbReference type="EC" id="2.1.1.144" evidence="5"/>
<gene>
    <name evidence="5" type="primary">tam</name>
    <name evidence="7" type="ORF">CEW87_05430</name>
</gene>
<keyword evidence="3 5" id="KW-0808">Transferase</keyword>
<dbReference type="OrthoDB" id="5330018at2"/>